<dbReference type="Pfam" id="PF07690">
    <property type="entry name" value="MFS_1"/>
    <property type="match status" value="1"/>
</dbReference>
<gene>
    <name evidence="8" type="ORF">AXE65_13000</name>
</gene>
<evidence type="ECO:0000256" key="2">
    <source>
        <dbReference type="ARBA" id="ARBA00022475"/>
    </source>
</evidence>
<dbReference type="GO" id="GO:0022857">
    <property type="term" value="F:transmembrane transporter activity"/>
    <property type="evidence" value="ECO:0007669"/>
    <property type="project" value="InterPro"/>
</dbReference>
<evidence type="ECO:0000313" key="9">
    <source>
        <dbReference type="Proteomes" id="UP000072660"/>
    </source>
</evidence>
<dbReference type="InterPro" id="IPR020846">
    <property type="entry name" value="MFS_dom"/>
</dbReference>
<dbReference type="Proteomes" id="UP000072660">
    <property type="component" value="Unassembled WGS sequence"/>
</dbReference>
<dbReference type="OrthoDB" id="7030876at2"/>
<dbReference type="PROSITE" id="PS50850">
    <property type="entry name" value="MFS"/>
    <property type="match status" value="1"/>
</dbReference>
<evidence type="ECO:0000256" key="4">
    <source>
        <dbReference type="ARBA" id="ARBA00022989"/>
    </source>
</evidence>
<evidence type="ECO:0000259" key="7">
    <source>
        <dbReference type="PROSITE" id="PS50850"/>
    </source>
</evidence>
<sequence length="386" mass="40013">MNKSPATLTSLLTLAMGMPMIVFYAIGVLGPQMVADLGIPQEYLGWLTASTFGLAALLSPWAGAWVQRIGSRSGLATLFVLVGLSFALIKLLPGFGGVVVALLFCGAAQALANPATNQAIAQTVPPARKAAVVGFKQSGVQASALIAGLVLPGLATWLDWRGAFAVWVPLAALLAWAATRLIPASASSNAAFKLACPGAWLWMLMAIQLFAGLALSSFITFFGVHAQQLGVSTALVGMMVSGFGVMGIASRVVLTPVSSHMRDETLLLLTLFLCAIVALLVMQLATPDSHWPLWMTALGMGASAVATNAIAMSLLLRDARFGTPARTAGMLSAGFFGGFAIGPPVFGALLALPDGFAGAWLFLIAALAAGSLCSVILYWLRIHDKA</sequence>
<feature type="transmembrane region" description="Helical" evidence="6">
    <location>
        <begin position="199"/>
        <end position="222"/>
    </location>
</feature>
<evidence type="ECO:0000256" key="3">
    <source>
        <dbReference type="ARBA" id="ARBA00022692"/>
    </source>
</evidence>
<comment type="subcellular location">
    <subcellularLocation>
        <location evidence="1">Cell membrane</location>
        <topology evidence="1">Multi-pass membrane protein</topology>
    </subcellularLocation>
</comment>
<dbReference type="SUPFAM" id="SSF103473">
    <property type="entry name" value="MFS general substrate transporter"/>
    <property type="match status" value="1"/>
</dbReference>
<dbReference type="InterPro" id="IPR011701">
    <property type="entry name" value="MFS"/>
</dbReference>
<accession>A0A139SV69</accession>
<evidence type="ECO:0000256" key="5">
    <source>
        <dbReference type="ARBA" id="ARBA00023136"/>
    </source>
</evidence>
<dbReference type="InterPro" id="IPR036259">
    <property type="entry name" value="MFS_trans_sf"/>
</dbReference>
<feature type="transmembrane region" description="Helical" evidence="6">
    <location>
        <begin position="78"/>
        <end position="104"/>
    </location>
</feature>
<comment type="caution">
    <text evidence="8">The sequence shown here is derived from an EMBL/GenBank/DDBJ whole genome shotgun (WGS) entry which is preliminary data.</text>
</comment>
<feature type="transmembrane region" description="Helical" evidence="6">
    <location>
        <begin position="358"/>
        <end position="380"/>
    </location>
</feature>
<feature type="transmembrane region" description="Helical" evidence="6">
    <location>
        <begin position="43"/>
        <end position="66"/>
    </location>
</feature>
<proteinExistence type="predicted"/>
<dbReference type="PANTHER" id="PTHR43124">
    <property type="entry name" value="PURINE EFFLUX PUMP PBUE"/>
    <property type="match status" value="1"/>
</dbReference>
<dbReference type="AlphaFoldDB" id="A0A139SV69"/>
<evidence type="ECO:0000256" key="1">
    <source>
        <dbReference type="ARBA" id="ARBA00004651"/>
    </source>
</evidence>
<reference evidence="8 9" key="1">
    <citation type="submission" date="2016-02" db="EMBL/GenBank/DDBJ databases">
        <authorList>
            <person name="Wen L."/>
            <person name="He K."/>
            <person name="Yang H."/>
        </authorList>
    </citation>
    <scope>NUCLEOTIDE SEQUENCE [LARGE SCALE GENOMIC DNA]</scope>
    <source>
        <strain evidence="8 9">CV58</strain>
    </source>
</reference>
<keyword evidence="3 6" id="KW-0812">Transmembrane</keyword>
<dbReference type="PANTHER" id="PTHR43124:SF3">
    <property type="entry name" value="CHLORAMPHENICOL EFFLUX PUMP RV0191"/>
    <property type="match status" value="1"/>
</dbReference>
<dbReference type="RefSeq" id="WP_068389336.1">
    <property type="nucleotide sequence ID" value="NZ_LSZO01000130.1"/>
</dbReference>
<keyword evidence="5 6" id="KW-0472">Membrane</keyword>
<keyword evidence="4 6" id="KW-1133">Transmembrane helix</keyword>
<feature type="transmembrane region" description="Helical" evidence="6">
    <location>
        <begin position="291"/>
        <end position="316"/>
    </location>
</feature>
<feature type="transmembrane region" description="Helical" evidence="6">
    <location>
        <begin position="160"/>
        <end position="178"/>
    </location>
</feature>
<feature type="transmembrane region" description="Helical" evidence="6">
    <location>
        <begin position="328"/>
        <end position="352"/>
    </location>
</feature>
<feature type="transmembrane region" description="Helical" evidence="6">
    <location>
        <begin position="266"/>
        <end position="285"/>
    </location>
</feature>
<evidence type="ECO:0000313" key="8">
    <source>
        <dbReference type="EMBL" id="KXU38485.1"/>
    </source>
</evidence>
<name>A0A139SV69_9GAMM</name>
<dbReference type="Gene3D" id="1.20.1250.20">
    <property type="entry name" value="MFS general substrate transporter like domains"/>
    <property type="match status" value="2"/>
</dbReference>
<keyword evidence="2" id="KW-1003">Cell membrane</keyword>
<protein>
    <submittedName>
        <fullName evidence="8">MFS transporter</fullName>
    </submittedName>
</protein>
<dbReference type="GO" id="GO:0005886">
    <property type="term" value="C:plasma membrane"/>
    <property type="evidence" value="ECO:0007669"/>
    <property type="project" value="UniProtKB-SubCell"/>
</dbReference>
<organism evidence="8 9">
    <name type="scientific">Ventosimonas gracilis</name>
    <dbReference type="NCBI Taxonomy" id="1680762"/>
    <lineage>
        <taxon>Bacteria</taxon>
        <taxon>Pseudomonadati</taxon>
        <taxon>Pseudomonadota</taxon>
        <taxon>Gammaproteobacteria</taxon>
        <taxon>Pseudomonadales</taxon>
        <taxon>Ventosimonadaceae</taxon>
        <taxon>Ventosimonas</taxon>
    </lineage>
</organism>
<evidence type="ECO:0000256" key="6">
    <source>
        <dbReference type="SAM" id="Phobius"/>
    </source>
</evidence>
<dbReference type="EMBL" id="LSZO01000130">
    <property type="protein sequence ID" value="KXU38485.1"/>
    <property type="molecule type" value="Genomic_DNA"/>
</dbReference>
<feature type="domain" description="Major facilitator superfamily (MFS) profile" evidence="7">
    <location>
        <begin position="5"/>
        <end position="386"/>
    </location>
</feature>
<feature type="transmembrane region" description="Helical" evidence="6">
    <location>
        <begin position="234"/>
        <end position="254"/>
    </location>
</feature>
<keyword evidence="9" id="KW-1185">Reference proteome</keyword>
<dbReference type="InterPro" id="IPR050189">
    <property type="entry name" value="MFS_Efflux_Transporters"/>
</dbReference>